<accession>A0ACC3MT66</accession>
<proteinExistence type="predicted"/>
<comment type="caution">
    <text evidence="1">The sequence shown here is derived from an EMBL/GenBank/DDBJ whole genome shotgun (WGS) entry which is preliminary data.</text>
</comment>
<name>A0ACC3MT66_9PEZI</name>
<dbReference type="EMBL" id="JAUTXU010000165">
    <property type="protein sequence ID" value="KAK3702091.1"/>
    <property type="molecule type" value="Genomic_DNA"/>
</dbReference>
<organism evidence="1 2">
    <name type="scientific">Vermiconidia calcicola</name>
    <dbReference type="NCBI Taxonomy" id="1690605"/>
    <lineage>
        <taxon>Eukaryota</taxon>
        <taxon>Fungi</taxon>
        <taxon>Dikarya</taxon>
        <taxon>Ascomycota</taxon>
        <taxon>Pezizomycotina</taxon>
        <taxon>Dothideomycetes</taxon>
        <taxon>Dothideomycetidae</taxon>
        <taxon>Mycosphaerellales</taxon>
        <taxon>Extremaceae</taxon>
        <taxon>Vermiconidia</taxon>
    </lineage>
</organism>
<keyword evidence="2" id="KW-1185">Reference proteome</keyword>
<reference evidence="1" key="1">
    <citation type="submission" date="2023-07" db="EMBL/GenBank/DDBJ databases">
        <title>Black Yeasts Isolated from many extreme environments.</title>
        <authorList>
            <person name="Coleine C."/>
            <person name="Stajich J.E."/>
            <person name="Selbmann L."/>
        </authorList>
    </citation>
    <scope>NUCLEOTIDE SEQUENCE</scope>
    <source>
        <strain evidence="1">CCFEE 5714</strain>
    </source>
</reference>
<sequence length="391" mass="41857">MSAHIPQGYTGVVTGRTYNLAYLSRDFSQVVREYNNQVPIVVADSGCAGTCSGRFRGSGFSVRCSESGQEYDFTEGSIQANVSTVPYNGYLGGTTFSSTIILSPGTQSIGWADGIATNVSYKSTGSMKGSLSLRYCEMKSSVVEYPVILINNTLSLEPGSSIADDRVLSRDWGDDRPENSTEGSVSSTYGGLFLALNGTMTGTASMYWNAAVGYDVFPKGAAAINYLVNPADQGKGEGIYWTDPSPDIVAAARELMFRSSLQLGTSSTLQTVNATVARQTNVYRTDYLFVILATAVTAVAVIVTIPTLLGTWTFGRKMTLSPIEIAKAFHSPQLANCDSNAELTVLSQEVGHRRVRYGAVMEDSASANTILGIGPEKQVRKPHRGSLYEGC</sequence>
<evidence type="ECO:0000313" key="2">
    <source>
        <dbReference type="Proteomes" id="UP001281147"/>
    </source>
</evidence>
<evidence type="ECO:0000313" key="1">
    <source>
        <dbReference type="EMBL" id="KAK3702091.1"/>
    </source>
</evidence>
<protein>
    <submittedName>
        <fullName evidence="1">Uncharacterized protein</fullName>
    </submittedName>
</protein>
<gene>
    <name evidence="1" type="ORF">LTR37_015066</name>
</gene>
<dbReference type="Proteomes" id="UP001281147">
    <property type="component" value="Unassembled WGS sequence"/>
</dbReference>